<proteinExistence type="predicted"/>
<feature type="region of interest" description="Disordered" evidence="1">
    <location>
        <begin position="802"/>
        <end position="823"/>
    </location>
</feature>
<sequence>MDDPWASPWADELHLRSETKKENNATQPATFVRASPLALEEKSDSPWGNSGDDGFGDWAALRDDAGECGREDGWERPSAETVALSQDHANVLSTDWDIHSTIEHDGPLDIAPAPLPRPAEPMRRSSPDPWALDIRGKIDQKEASPGAIQDKEEGTSQQIIIDHGVSKAYEDGMSKISTDTQLPDTAKDDLISGHSRLKESTDVDQSDKRVSVPSSATGPSLQTQESGPVSRPSSLLSERSRHDEHSPESPRTSFDEDPKPLGNQIPRKASTKIQGLVEHFDGLAKKEVTDPPIRRTNIAQDALGEESNDEEEDEDELEDFGEFAEGQSGDDEEPREISKDDDGKDQRSQSSGLQHGEPSERASMRIYGPVEFTLDITELENIFSSNVPMPAEGNIFIPDSIPFDSFSSTEERKAWYRVSRYGTMRKHNAGNDENYVRATWKESKIRDETLKIVSRWMEEDRSSGRVALGGGSRGSSAFGWNDSKSPAVPLAHAFAKNRKQQSVRAPVTVEAVADVPREWPRLARDRSTTQSRSASGLRPKSSVKSVPNPNEAKSYPVVPVAPVADFGWNATFENLNLTALEIGSSEPLSNSVSTSKSQSPPHQSRLPHGSFSSTIVSSLVGSNSVPIATASSLDIQRGPPAINKIITTADSVNVINDDDDWGEMISSPDNPSVPAFPPQRGLRHSFGGLDGDVAQISNVSERSVDIPQSNLNRRTLTRFDEPLVPQILPSPLTGHRTASEANAITAAPSNTFLTPIRSMPVVETSVDPWASADLSFFDTPAPAQKAMPPATAKATVFKAVKSSPSPMSLGSDQMPREKNDQDRVARAVVRGLPDLSYMLRK</sequence>
<feature type="compositionally biased region" description="Basic and acidic residues" evidence="1">
    <location>
        <begin position="278"/>
        <end position="293"/>
    </location>
</feature>
<dbReference type="OrthoDB" id="3941134at2759"/>
<organism evidence="2 3">
    <name type="scientific">Marssonina brunnea f. sp. multigermtubi (strain MB_m1)</name>
    <name type="common">Marssonina leaf spot fungus</name>
    <dbReference type="NCBI Taxonomy" id="1072389"/>
    <lineage>
        <taxon>Eukaryota</taxon>
        <taxon>Fungi</taxon>
        <taxon>Dikarya</taxon>
        <taxon>Ascomycota</taxon>
        <taxon>Pezizomycotina</taxon>
        <taxon>Leotiomycetes</taxon>
        <taxon>Helotiales</taxon>
        <taxon>Drepanopezizaceae</taxon>
        <taxon>Drepanopeziza</taxon>
    </lineage>
</organism>
<feature type="region of interest" description="Disordered" evidence="1">
    <location>
        <begin position="17"/>
        <end position="60"/>
    </location>
</feature>
<feature type="compositionally biased region" description="Polar residues" evidence="1">
    <location>
        <begin position="802"/>
        <end position="811"/>
    </location>
</feature>
<evidence type="ECO:0000313" key="3">
    <source>
        <dbReference type="Proteomes" id="UP000006753"/>
    </source>
</evidence>
<feature type="compositionally biased region" description="Basic and acidic residues" evidence="1">
    <location>
        <begin position="185"/>
        <end position="210"/>
    </location>
</feature>
<dbReference type="STRING" id="1072389.K1WM31"/>
<dbReference type="KEGG" id="mbe:MBM_08475"/>
<dbReference type="HOGENOM" id="CLU_299556_0_0_1"/>
<feature type="compositionally biased region" description="Acidic residues" evidence="1">
    <location>
        <begin position="303"/>
        <end position="334"/>
    </location>
</feature>
<feature type="compositionally biased region" description="Polar residues" evidence="1">
    <location>
        <begin position="586"/>
        <end position="602"/>
    </location>
</feature>
<feature type="compositionally biased region" description="Basic and acidic residues" evidence="1">
    <location>
        <begin position="814"/>
        <end position="823"/>
    </location>
</feature>
<gene>
    <name evidence="2" type="ORF">MBM_08475</name>
</gene>
<feature type="region of interest" description="Disordered" evidence="1">
    <location>
        <begin position="586"/>
        <end position="610"/>
    </location>
</feature>
<feature type="compositionally biased region" description="Basic and acidic residues" evidence="1">
    <location>
        <begin position="164"/>
        <end position="173"/>
    </location>
</feature>
<dbReference type="InParanoid" id="K1WM31"/>
<evidence type="ECO:0000256" key="1">
    <source>
        <dbReference type="SAM" id="MobiDB-lite"/>
    </source>
</evidence>
<dbReference type="eggNOG" id="ENOG502SBSC">
    <property type="taxonomic scope" value="Eukaryota"/>
</dbReference>
<dbReference type="Proteomes" id="UP000006753">
    <property type="component" value="Unassembled WGS sequence"/>
</dbReference>
<protein>
    <recommendedName>
        <fullName evidence="4">Glucan 1, 4-alpha-glucosidase</fullName>
    </recommendedName>
</protein>
<reference evidence="2 3" key="1">
    <citation type="journal article" date="2012" name="BMC Genomics">
        <title>Sequencing the genome of Marssonina brunnea reveals fungus-poplar co-evolution.</title>
        <authorList>
            <person name="Zhu S."/>
            <person name="Cao Y.-Z."/>
            <person name="Jiang C."/>
            <person name="Tan B.-Y."/>
            <person name="Wang Z."/>
            <person name="Feng S."/>
            <person name="Zhang L."/>
            <person name="Su X.-H."/>
            <person name="Brejova B."/>
            <person name="Vinar T."/>
            <person name="Xu M."/>
            <person name="Wang M.-X."/>
            <person name="Zhang S.-G."/>
            <person name="Huang M.-R."/>
            <person name="Wu R."/>
            <person name="Zhou Y."/>
        </authorList>
    </citation>
    <scope>NUCLEOTIDE SEQUENCE [LARGE SCALE GENOMIC DNA]</scope>
    <source>
        <strain evidence="2 3">MB_m1</strain>
    </source>
</reference>
<evidence type="ECO:0000313" key="2">
    <source>
        <dbReference type="EMBL" id="EKD13392.1"/>
    </source>
</evidence>
<dbReference type="AlphaFoldDB" id="K1WM31"/>
<accession>K1WM31</accession>
<feature type="compositionally biased region" description="Basic and acidic residues" evidence="1">
    <location>
        <begin position="238"/>
        <end position="259"/>
    </location>
</feature>
<dbReference type="GeneID" id="18764410"/>
<evidence type="ECO:0008006" key="4">
    <source>
        <dbReference type="Google" id="ProtNLM"/>
    </source>
</evidence>
<feature type="compositionally biased region" description="Basic and acidic residues" evidence="1">
    <location>
        <begin position="335"/>
        <end position="347"/>
    </location>
</feature>
<name>K1WM31_MARBU</name>
<feature type="region of interest" description="Disordered" evidence="1">
    <location>
        <begin position="103"/>
        <end position="364"/>
    </location>
</feature>
<dbReference type="OMA" id="GARASFY"/>
<feature type="region of interest" description="Disordered" evidence="1">
    <location>
        <begin position="520"/>
        <end position="555"/>
    </location>
</feature>
<feature type="compositionally biased region" description="Polar residues" evidence="1">
    <location>
        <begin position="212"/>
        <end position="227"/>
    </location>
</feature>
<keyword evidence="3" id="KW-1185">Reference proteome</keyword>
<dbReference type="EMBL" id="JH921450">
    <property type="protein sequence ID" value="EKD13392.1"/>
    <property type="molecule type" value="Genomic_DNA"/>
</dbReference>